<feature type="compositionally biased region" description="Acidic residues" evidence="6">
    <location>
        <begin position="1525"/>
        <end position="1542"/>
    </location>
</feature>
<name>A0A1D1VYF7_RAMVA</name>
<evidence type="ECO:0000313" key="8">
    <source>
        <dbReference type="Proteomes" id="UP000186922"/>
    </source>
</evidence>
<dbReference type="STRING" id="947166.A0A1D1VYF7"/>
<feature type="compositionally biased region" description="Acidic residues" evidence="6">
    <location>
        <begin position="1480"/>
        <end position="1515"/>
    </location>
</feature>
<dbReference type="InterPro" id="IPR016024">
    <property type="entry name" value="ARM-type_fold"/>
</dbReference>
<evidence type="ECO:0000313" key="7">
    <source>
        <dbReference type="EMBL" id="GAV05373.1"/>
    </source>
</evidence>
<dbReference type="PANTHER" id="PTHR13129:SF4">
    <property type="entry name" value="DDB1- AND CUL4-ASSOCIATED FACTOR 1"/>
    <property type="match status" value="1"/>
</dbReference>
<feature type="compositionally biased region" description="Polar residues" evidence="6">
    <location>
        <begin position="302"/>
        <end position="313"/>
    </location>
</feature>
<dbReference type="EMBL" id="BDGG01000012">
    <property type="protein sequence ID" value="GAV05373.1"/>
    <property type="molecule type" value="Genomic_DNA"/>
</dbReference>
<keyword evidence="8" id="KW-1185">Reference proteome</keyword>
<proteinExistence type="inferred from homology"/>
<dbReference type="InterPro" id="IPR006594">
    <property type="entry name" value="LisH"/>
</dbReference>
<keyword evidence="4" id="KW-0833">Ubl conjugation pathway</keyword>
<evidence type="ECO:0000256" key="6">
    <source>
        <dbReference type="SAM" id="MobiDB-lite"/>
    </source>
</evidence>
<organism evidence="7 8">
    <name type="scientific">Ramazzottius varieornatus</name>
    <name type="common">Water bear</name>
    <name type="synonym">Tardigrade</name>
    <dbReference type="NCBI Taxonomy" id="947166"/>
    <lineage>
        <taxon>Eukaryota</taxon>
        <taxon>Metazoa</taxon>
        <taxon>Ecdysozoa</taxon>
        <taxon>Tardigrada</taxon>
        <taxon>Eutardigrada</taxon>
        <taxon>Parachela</taxon>
        <taxon>Hypsibioidea</taxon>
        <taxon>Ramazzottiidae</taxon>
        <taxon>Ramazzottius</taxon>
    </lineage>
</organism>
<comment type="similarity">
    <text evidence="3">Belongs to the VPRBP/DCAF1 family.</text>
</comment>
<gene>
    <name evidence="7" type="primary">RvY_15520-1</name>
    <name evidence="7" type="synonym">RvY_15520.1</name>
    <name evidence="7" type="ORF">RvY_15520</name>
</gene>
<dbReference type="GO" id="GO:0005634">
    <property type="term" value="C:nucleus"/>
    <property type="evidence" value="ECO:0007669"/>
    <property type="project" value="UniProtKB-SubCell"/>
</dbReference>
<feature type="compositionally biased region" description="Low complexity" evidence="6">
    <location>
        <begin position="289"/>
        <end position="300"/>
    </location>
</feature>
<feature type="compositionally biased region" description="Low complexity" evidence="6">
    <location>
        <begin position="1003"/>
        <end position="1014"/>
    </location>
</feature>
<feature type="compositionally biased region" description="Acidic residues" evidence="6">
    <location>
        <begin position="1450"/>
        <end position="1473"/>
    </location>
</feature>
<dbReference type="SUPFAM" id="SSF48371">
    <property type="entry name" value="ARM repeat"/>
    <property type="match status" value="1"/>
</dbReference>
<feature type="region of interest" description="Disordered" evidence="6">
    <location>
        <begin position="1450"/>
        <end position="1542"/>
    </location>
</feature>
<dbReference type="UniPathway" id="UPA00143"/>
<dbReference type="Proteomes" id="UP000186922">
    <property type="component" value="Unassembled WGS sequence"/>
</dbReference>
<dbReference type="PANTHER" id="PTHR13129">
    <property type="entry name" value="VPRBP PROTEIN-RELATED"/>
    <property type="match status" value="1"/>
</dbReference>
<dbReference type="Gene3D" id="2.130.10.10">
    <property type="entry name" value="YVTN repeat-like/Quinoprotein amine dehydrogenase"/>
    <property type="match status" value="1"/>
</dbReference>
<feature type="region of interest" description="Disordered" evidence="6">
    <location>
        <begin position="1"/>
        <end position="24"/>
    </location>
</feature>
<comment type="caution">
    <text evidence="7">The sequence shown here is derived from an EMBL/GenBank/DDBJ whole genome shotgun (WGS) entry which is preliminary data.</text>
</comment>
<feature type="region of interest" description="Disordered" evidence="6">
    <location>
        <begin position="281"/>
        <end position="365"/>
    </location>
</feature>
<feature type="region of interest" description="Disordered" evidence="6">
    <location>
        <begin position="1001"/>
        <end position="1032"/>
    </location>
</feature>
<dbReference type="InterPro" id="IPR011047">
    <property type="entry name" value="Quinoprotein_ADH-like_sf"/>
</dbReference>
<dbReference type="GO" id="GO:0080008">
    <property type="term" value="C:Cul4-RING E3 ubiquitin ligase complex"/>
    <property type="evidence" value="ECO:0007669"/>
    <property type="project" value="TreeGrafter"/>
</dbReference>
<comment type="subcellular location">
    <subcellularLocation>
        <location evidence="1">Nucleus</location>
    </subcellularLocation>
</comment>
<dbReference type="GO" id="GO:0016567">
    <property type="term" value="P:protein ubiquitination"/>
    <property type="evidence" value="ECO:0007669"/>
    <property type="project" value="UniProtKB-UniPathway"/>
</dbReference>
<evidence type="ECO:0000256" key="4">
    <source>
        <dbReference type="ARBA" id="ARBA00022786"/>
    </source>
</evidence>
<keyword evidence="5" id="KW-0539">Nucleus</keyword>
<dbReference type="InterPro" id="IPR033270">
    <property type="entry name" value="VPRBP/DCAF1"/>
</dbReference>
<evidence type="ECO:0000256" key="1">
    <source>
        <dbReference type="ARBA" id="ARBA00004123"/>
    </source>
</evidence>
<dbReference type="PROSITE" id="PS50896">
    <property type="entry name" value="LISH"/>
    <property type="match status" value="1"/>
</dbReference>
<dbReference type="OrthoDB" id="27563at2759"/>
<accession>A0A1D1VYF7</accession>
<evidence type="ECO:0000256" key="3">
    <source>
        <dbReference type="ARBA" id="ARBA00008845"/>
    </source>
</evidence>
<reference evidence="7 8" key="1">
    <citation type="journal article" date="2016" name="Nat. Commun.">
        <title>Extremotolerant tardigrade genome and improved radiotolerance of human cultured cells by tardigrade-unique protein.</title>
        <authorList>
            <person name="Hashimoto T."/>
            <person name="Horikawa D.D."/>
            <person name="Saito Y."/>
            <person name="Kuwahara H."/>
            <person name="Kozuka-Hata H."/>
            <person name="Shin-I T."/>
            <person name="Minakuchi Y."/>
            <person name="Ohishi K."/>
            <person name="Motoyama A."/>
            <person name="Aizu T."/>
            <person name="Enomoto A."/>
            <person name="Kondo K."/>
            <person name="Tanaka S."/>
            <person name="Hara Y."/>
            <person name="Koshikawa S."/>
            <person name="Sagara H."/>
            <person name="Miura T."/>
            <person name="Yokobori S."/>
            <person name="Miyagawa K."/>
            <person name="Suzuki Y."/>
            <person name="Kubo T."/>
            <person name="Oyama M."/>
            <person name="Kohara Y."/>
            <person name="Fujiyama A."/>
            <person name="Arakawa K."/>
            <person name="Katayama T."/>
            <person name="Toyoda A."/>
            <person name="Kunieda T."/>
        </authorList>
    </citation>
    <scope>NUCLEOTIDE SEQUENCE [LARGE SCALE GENOMIC DNA]</scope>
    <source>
        <strain evidence="7 8">YOKOZUNA-1</strain>
    </source>
</reference>
<dbReference type="SUPFAM" id="SSF50998">
    <property type="entry name" value="Quinoprotein alcohol dehydrogenase-like"/>
    <property type="match status" value="1"/>
</dbReference>
<sequence length="1542" mass="173553">MADEEDPGNFEHDHSPPLDDEDAANDMDFLDQMAGDLLAAADQMAGVPRGLRSNRRFRALSDTYKKDAEVIIEAFGTGLSSRKRNAEMLQTMKQLALLVQEAFEEALGLHRDPADDVLSSRESESPKIHFLMEKVSKIFDDSVDDDLIKALCVSYLCDSENDPDIQYYAAAIIYAVVQSLSASDTEDAEIMRLFFEHDEIFFPCMQMMSFEPPSSQAVRLPTRNATEIRALLFGIYGTCFERVVIDEFRIKLGPVRNLVSGCFRRLREYLTAFRPLFSTISETESRNEPAPSTPSTSKAPQNADTDNAAQLFQTPPPVPKSGSKRRLERSRSHIGADVSTPSSSAPRRKKLKSNQNSAVSEVRNIDETSSTSSWAEYERLQMGEVSQNFRVLPMDENLEVRLTLDFLVGLATLPDDFGSGFYEQDGLRLCYEFLDYRKRINVRILGQVISLLANLLTNHRFTSKFFETPTRLTQLLKIPFPSIPSVFVVKVMMNIVQSSEYALETMIKNPGEASYPSFLVTQATIYMVEAGLKSGHESARKWAAKFFVKALQYRQFMEVFDQEGTEGLRQLLNLLTHYEYFWKQQGELERELATDEQLVAATEALTAVFQALLTYFTTDMIMKAEWFRSGKRGISHNKAFTQDKEGLDSLREYILTNTPLCRATRGWLGRVARFAEYGGIDRLLIILEIVDVDWINIRDFGITPYHKSCLEILEKCVLAQKAQDVLIAYKSQPIAPGNPESTISGIGLLLRLSREGHNVDIQKAALQVIANCVYGLRTGKTDVEIEFASQKKGVGRPFWNDVGHFEMLVGLLRRYRGIRNMLRILNPKATDEDDPVQPSDLPGLRALACKVLAGIARSAPCRQIFQQLSFIRGGELQVLIQRDKSTSVNPIDSPKFEKYATELLEMVFEIKLKSPIPVNLVDYVAKQDIVKRTRITFASQEIDLLLLAHLESRDLKNTAECLIDEVGLKRVAVQNTPNSERTERRNRLSISPGIVRGQTGILSSPSSSSTATPANGFKIPHTPKSLPPASLASTQKNEILDATDAPTTVNGFPNLVGIVANSFRAQHAECEHPIALCPPFSLQRKHRCAPPSNLLRPPADVCMRMTARLGRYDGHLYGRNLDRHHIFSKFKHVSNIEFPSVDPGVFDPADGMLSVSFLGAMQKDIVMGGSEGYVVGYNLRDLTRPTFSKPCHDICETYHVKALASDNQNTFLSCCTETSSMWRFNGESECALLKQYENTHYLDMPHWRSNTGIGLQLEDSFLLDLETGIRTLMFQNNGLSGHYSRNRPSFHPSDDLITHDGLIFDARSGQLIHKFDQFERETSNGIFHTNGNTIIIDSEVWDVRNFKLLKSIPALHKSHMMFNASGHIIYAMPFIEDEEVDQINGQYKGQVLTIDAFDYSTIATWDLKKKFTAMATDCLDNHIAFAEQYNETHWSYGRLFQIGIGKTQEELDEEHGEDEDDYGDEDDDDDNDSDIYGGDDSGDDYDDMYGGEEDEWMDGPDEEDGEEDDGEEENDYSGYVSASDEWTDEEGPGGEAAEENNL</sequence>
<comment type="pathway">
    <text evidence="2">Protein modification; protein ubiquitination.</text>
</comment>
<protein>
    <submittedName>
        <fullName evidence="7">Uncharacterized protein</fullName>
    </submittedName>
</protein>
<evidence type="ECO:0000256" key="5">
    <source>
        <dbReference type="ARBA" id="ARBA00023242"/>
    </source>
</evidence>
<evidence type="ECO:0000256" key="2">
    <source>
        <dbReference type="ARBA" id="ARBA00004906"/>
    </source>
</evidence>
<dbReference type="InterPro" id="IPR015943">
    <property type="entry name" value="WD40/YVTN_repeat-like_dom_sf"/>
</dbReference>